<feature type="region of interest" description="Disordered" evidence="6">
    <location>
        <begin position="1"/>
        <end position="48"/>
    </location>
</feature>
<evidence type="ECO:0000313" key="10">
    <source>
        <dbReference type="Proteomes" id="UP000217199"/>
    </source>
</evidence>
<feature type="compositionally biased region" description="Low complexity" evidence="6">
    <location>
        <begin position="274"/>
        <end position="297"/>
    </location>
</feature>
<feature type="region of interest" description="Disordered" evidence="6">
    <location>
        <begin position="337"/>
        <end position="366"/>
    </location>
</feature>
<dbReference type="EMBL" id="NBII01000008">
    <property type="protein sequence ID" value="PAV16240.1"/>
    <property type="molecule type" value="Genomic_DNA"/>
</dbReference>
<feature type="domain" description="NuBaID C-terminal" evidence="8">
    <location>
        <begin position="425"/>
        <end position="524"/>
    </location>
</feature>
<dbReference type="Pfam" id="PF07967">
    <property type="entry name" value="zf-C3HC"/>
    <property type="match status" value="1"/>
</dbReference>
<comment type="caution">
    <text evidence="9">The sequence shown here is derived from an EMBL/GenBank/DDBJ whole genome shotgun (WGS) entry which is preliminary data.</text>
</comment>
<feature type="compositionally biased region" description="Polar residues" evidence="6">
    <location>
        <begin position="647"/>
        <end position="665"/>
    </location>
</feature>
<dbReference type="Pfam" id="PF08600">
    <property type="entry name" value="NuBaID_C"/>
    <property type="match status" value="1"/>
</dbReference>
<feature type="compositionally biased region" description="Polar residues" evidence="6">
    <location>
        <begin position="304"/>
        <end position="319"/>
    </location>
</feature>
<sequence length="696" mass="74318">MSSVLNSQPVSPSKKNTKRKIDDALHNLDQALRTDDGPKQPPAKKVRFPSTLYSTLAKYGIKTSKSSTTSDPKSNDLNFLQKTAPHLSAILSRAATKKQKMEAKEEISRATLANVSTASMEPKPVDFRPSSTTSFLARLATYKLSTYSSKPSQVDAVAASKAGWTNEGKERLVCGLCKASWVLAPRDGMSREAANTLIEKQRNYLVTNHKNGCPWKVQQCDDSIYCLPLKAPSVLSKEIKKSALELDSKKALEGVEIRHPLASTQVQALLSALSSVQSEENDSNASSETVSESNNTSPGMESPTRPQQSVQEQLPQKAPTQTAALTALFGWSIVPPSEVSSESTNISATRVSSVTSGPSRRMSWNTVPTSISVSPITSSTTNNELSGPSYNGLGVLGSPRPSRIPVPRTASTISSRLPRREFTKEKDNTILSCALCQRRIGLWTFKSSNDTTSTANALSAADATSNNPGITVTTSTNGISNTESINNINASSSRLPVRRAPGAPLPKRQFDLLKEHRSYCPFVVRTTVVPSLSTFMSSIGNPPDSPTSPVSPTQEPTTPKRPSLSRRASSGSTFSFTFSSPRNAPAYPGSPTSGAGGMGDPAAVEGWRAVLTVVLRTGLGKRHRQRAMMNVKNSVAKGAVHSTDIGANSTAAVPSGASTQESSGDSMEVDGVQAMVADVKSRGGRDLLRYVRGLFN</sequence>
<feature type="region of interest" description="Disordered" evidence="6">
    <location>
        <begin position="647"/>
        <end position="667"/>
    </location>
</feature>
<accession>A0A286U9J4</accession>
<evidence type="ECO:0000256" key="3">
    <source>
        <dbReference type="ARBA" id="ARBA00022771"/>
    </source>
</evidence>
<dbReference type="PANTHER" id="PTHR15835:SF6">
    <property type="entry name" value="ZINC FINGER C3HC-TYPE PROTEIN 1"/>
    <property type="match status" value="1"/>
</dbReference>
<dbReference type="OrthoDB" id="2592092at2759"/>
<feature type="domain" description="C3HC-type" evidence="7">
    <location>
        <begin position="129"/>
        <end position="243"/>
    </location>
</feature>
<feature type="region of interest" description="Disordered" evidence="6">
    <location>
        <begin position="537"/>
        <end position="600"/>
    </location>
</feature>
<evidence type="ECO:0000256" key="4">
    <source>
        <dbReference type="ARBA" id="ARBA00022833"/>
    </source>
</evidence>
<reference evidence="9 10" key="1">
    <citation type="journal article" date="2017" name="Mol. Ecol.">
        <title>Comparative and population genomic landscape of Phellinus noxius: A hypervariable fungus causing root rot in trees.</title>
        <authorList>
            <person name="Chung C.L."/>
            <person name="Lee T.J."/>
            <person name="Akiba M."/>
            <person name="Lee H.H."/>
            <person name="Kuo T.H."/>
            <person name="Liu D."/>
            <person name="Ke H.M."/>
            <person name="Yokoi T."/>
            <person name="Roa M.B."/>
            <person name="Lu M.J."/>
            <person name="Chang Y.Y."/>
            <person name="Ann P.J."/>
            <person name="Tsai J.N."/>
            <person name="Chen C.Y."/>
            <person name="Tzean S.S."/>
            <person name="Ota Y."/>
            <person name="Hattori T."/>
            <person name="Sahashi N."/>
            <person name="Liou R.F."/>
            <person name="Kikuchi T."/>
            <person name="Tsai I.J."/>
        </authorList>
    </citation>
    <scope>NUCLEOTIDE SEQUENCE [LARGE SCALE GENOMIC DNA]</scope>
    <source>
        <strain evidence="9 10">FFPRI411160</strain>
    </source>
</reference>
<feature type="compositionally biased region" description="Low complexity" evidence="6">
    <location>
        <begin position="561"/>
        <end position="582"/>
    </location>
</feature>
<evidence type="ECO:0000256" key="1">
    <source>
        <dbReference type="ARBA" id="ARBA00004123"/>
    </source>
</evidence>
<protein>
    <submittedName>
        <fullName evidence="9">Zf-C3HC-domain-containing</fullName>
    </submittedName>
</protein>
<evidence type="ECO:0000259" key="8">
    <source>
        <dbReference type="Pfam" id="PF08600"/>
    </source>
</evidence>
<dbReference type="GO" id="GO:0005634">
    <property type="term" value="C:nucleus"/>
    <property type="evidence" value="ECO:0007669"/>
    <property type="project" value="UniProtKB-SubCell"/>
</dbReference>
<dbReference type="PANTHER" id="PTHR15835">
    <property type="entry name" value="NUCLEAR-INTERACTING PARTNER OF ALK"/>
    <property type="match status" value="1"/>
</dbReference>
<keyword evidence="5" id="KW-0539">Nucleus</keyword>
<dbReference type="GO" id="GO:0008270">
    <property type="term" value="F:zinc ion binding"/>
    <property type="evidence" value="ECO:0007669"/>
    <property type="project" value="UniProtKB-KW"/>
</dbReference>
<evidence type="ECO:0000313" key="9">
    <source>
        <dbReference type="EMBL" id="PAV16240.1"/>
    </source>
</evidence>
<dbReference type="Proteomes" id="UP000217199">
    <property type="component" value="Unassembled WGS sequence"/>
</dbReference>
<evidence type="ECO:0000259" key="7">
    <source>
        <dbReference type="Pfam" id="PF07967"/>
    </source>
</evidence>
<evidence type="ECO:0000256" key="6">
    <source>
        <dbReference type="SAM" id="MobiDB-lite"/>
    </source>
</evidence>
<feature type="compositionally biased region" description="Polar residues" evidence="6">
    <location>
        <begin position="344"/>
        <end position="365"/>
    </location>
</feature>
<proteinExistence type="predicted"/>
<keyword evidence="3" id="KW-0863">Zinc-finger</keyword>
<dbReference type="STRING" id="2282107.A0A286U9J4"/>
<comment type="subcellular location">
    <subcellularLocation>
        <location evidence="1">Nucleus</location>
    </subcellularLocation>
</comment>
<dbReference type="InParanoid" id="A0A286U9J4"/>
<dbReference type="InterPro" id="IPR012935">
    <property type="entry name" value="NuBaID_N"/>
</dbReference>
<feature type="region of interest" description="Disordered" evidence="6">
    <location>
        <begin position="274"/>
        <end position="319"/>
    </location>
</feature>
<dbReference type="AlphaFoldDB" id="A0A286U9J4"/>
<keyword evidence="4" id="KW-0862">Zinc</keyword>
<keyword evidence="10" id="KW-1185">Reference proteome</keyword>
<keyword evidence="2" id="KW-0479">Metal-binding</keyword>
<evidence type="ECO:0000256" key="5">
    <source>
        <dbReference type="ARBA" id="ARBA00023242"/>
    </source>
</evidence>
<feature type="compositionally biased region" description="Basic and acidic residues" evidence="6">
    <location>
        <begin position="19"/>
        <end position="38"/>
    </location>
</feature>
<dbReference type="InterPro" id="IPR013909">
    <property type="entry name" value="NuBaID_C"/>
</dbReference>
<feature type="compositionally biased region" description="Polar residues" evidence="6">
    <location>
        <begin position="1"/>
        <end position="14"/>
    </location>
</feature>
<evidence type="ECO:0000256" key="2">
    <source>
        <dbReference type="ARBA" id="ARBA00022723"/>
    </source>
</evidence>
<name>A0A286U9J4_9AGAM</name>
<gene>
    <name evidence="9" type="ORF">PNOK_0786000</name>
</gene>
<organism evidence="9 10">
    <name type="scientific">Pyrrhoderma noxium</name>
    <dbReference type="NCBI Taxonomy" id="2282107"/>
    <lineage>
        <taxon>Eukaryota</taxon>
        <taxon>Fungi</taxon>
        <taxon>Dikarya</taxon>
        <taxon>Basidiomycota</taxon>
        <taxon>Agaricomycotina</taxon>
        <taxon>Agaricomycetes</taxon>
        <taxon>Hymenochaetales</taxon>
        <taxon>Hymenochaetaceae</taxon>
        <taxon>Pyrrhoderma</taxon>
    </lineage>
</organism>